<reference evidence="8" key="1">
    <citation type="submission" date="2021-05" db="EMBL/GenBank/DDBJ databases">
        <authorList>
            <person name="Alioto T."/>
            <person name="Alioto T."/>
            <person name="Gomez Garrido J."/>
        </authorList>
    </citation>
    <scope>NUCLEOTIDE SEQUENCE</scope>
</reference>
<dbReference type="EMBL" id="HBUF01553016">
    <property type="protein sequence ID" value="CAG6759563.1"/>
    <property type="molecule type" value="Transcribed_RNA"/>
</dbReference>
<evidence type="ECO:0000259" key="7">
    <source>
        <dbReference type="Pfam" id="PF04884"/>
    </source>
</evidence>
<evidence type="ECO:0000256" key="4">
    <source>
        <dbReference type="ARBA" id="ARBA00022989"/>
    </source>
</evidence>
<dbReference type="PANTHER" id="PTHR12770">
    <property type="entry name" value="RUS1 FAMILY PROTEIN C16ORF58"/>
    <property type="match status" value="1"/>
</dbReference>
<feature type="transmembrane region" description="Helical" evidence="6">
    <location>
        <begin position="251"/>
        <end position="270"/>
    </location>
</feature>
<dbReference type="EMBL" id="HBUF01553020">
    <property type="protein sequence ID" value="CAG6759573.1"/>
    <property type="molecule type" value="Transcribed_RNA"/>
</dbReference>
<proteinExistence type="inferred from homology"/>
<keyword evidence="5 6" id="KW-0472">Membrane</keyword>
<name>A0A8D9A8L1_9HEMI</name>
<evidence type="ECO:0000256" key="5">
    <source>
        <dbReference type="ARBA" id="ARBA00023136"/>
    </source>
</evidence>
<evidence type="ECO:0000256" key="6">
    <source>
        <dbReference type="SAM" id="Phobius"/>
    </source>
</evidence>
<dbReference type="EMBL" id="HBUF01553019">
    <property type="protein sequence ID" value="CAG6759571.1"/>
    <property type="molecule type" value="Transcribed_RNA"/>
</dbReference>
<keyword evidence="3 6" id="KW-0812">Transmembrane</keyword>
<dbReference type="AlphaFoldDB" id="A0A8D9A8L1"/>
<dbReference type="EMBL" id="HBUF01553017">
    <property type="protein sequence ID" value="CAG6759565.1"/>
    <property type="molecule type" value="Transcribed_RNA"/>
</dbReference>
<dbReference type="PANTHER" id="PTHR12770:SF31">
    <property type="entry name" value="RUS FAMILY MEMBER 1"/>
    <property type="match status" value="1"/>
</dbReference>
<evidence type="ECO:0000313" key="8">
    <source>
        <dbReference type="EMBL" id="CAG6759561.1"/>
    </source>
</evidence>
<dbReference type="InterPro" id="IPR006968">
    <property type="entry name" value="RUS_fam"/>
</dbReference>
<feature type="domain" description="Protein root UVB sensitive/RUS" evidence="7">
    <location>
        <begin position="61"/>
        <end position="296"/>
    </location>
</feature>
<comment type="similarity">
    <text evidence="2">Belongs to the RUS1 family.</text>
</comment>
<evidence type="ECO:0000256" key="3">
    <source>
        <dbReference type="ARBA" id="ARBA00022692"/>
    </source>
</evidence>
<evidence type="ECO:0000256" key="1">
    <source>
        <dbReference type="ARBA" id="ARBA00004370"/>
    </source>
</evidence>
<comment type="subcellular location">
    <subcellularLocation>
        <location evidence="1">Membrane</location>
    </subcellularLocation>
</comment>
<dbReference type="EMBL" id="HBUF01250139">
    <property type="protein sequence ID" value="CAG6679834.1"/>
    <property type="molecule type" value="Transcribed_RNA"/>
</dbReference>
<dbReference type="GO" id="GO:0016020">
    <property type="term" value="C:membrane"/>
    <property type="evidence" value="ECO:0007669"/>
    <property type="project" value="UniProtKB-SubCell"/>
</dbReference>
<protein>
    <submittedName>
        <fullName evidence="8">RUS1 family protein C16orf58 homolog</fullName>
    </submittedName>
</protein>
<organism evidence="8">
    <name type="scientific">Cacopsylla melanoneura</name>
    <dbReference type="NCBI Taxonomy" id="428564"/>
    <lineage>
        <taxon>Eukaryota</taxon>
        <taxon>Metazoa</taxon>
        <taxon>Ecdysozoa</taxon>
        <taxon>Arthropoda</taxon>
        <taxon>Hexapoda</taxon>
        <taxon>Insecta</taxon>
        <taxon>Pterygota</taxon>
        <taxon>Neoptera</taxon>
        <taxon>Paraneoptera</taxon>
        <taxon>Hemiptera</taxon>
        <taxon>Sternorrhyncha</taxon>
        <taxon>Psylloidea</taxon>
        <taxon>Psyllidae</taxon>
        <taxon>Psyllinae</taxon>
        <taxon>Cacopsylla</taxon>
    </lineage>
</organism>
<accession>A0A8D9A8L1</accession>
<dbReference type="InterPro" id="IPR054549">
    <property type="entry name" value="UVB_sens_RUS_dom"/>
</dbReference>
<keyword evidence="4 6" id="KW-1133">Transmembrane helix</keyword>
<dbReference type="EMBL" id="HBUF01553015">
    <property type="protein sequence ID" value="CAG6759561.1"/>
    <property type="molecule type" value="Transcribed_RNA"/>
</dbReference>
<dbReference type="Pfam" id="PF04884">
    <property type="entry name" value="UVB_sens_prot"/>
    <property type="match status" value="1"/>
</dbReference>
<sequence>MSGYQKLSPLGGHYSFSCDESYGTRNVKVSWQISTDESNQVSSINKLNNGLRTHSAKLLEKIKLFFYQAFLPQGFPESVSDDYIEYQVWDTTQAFCSTLTSVLTTQAIMQGMGVGNEAASTLAAATAWIIKDYSGMVGRILFAWWGGSIMDSDCKRWRIIADIINDCAMFVELLLPWFGQHYVVYLLALSSLGKSLVGVAGGATRASITQHQARTDNVGDIAAKDGSQETCVNLTASLIGLAVLKLTTDNVILTWIFFFILTGLHIYSNYRAVCCLQFNSLNRQRFLILFKHYLHSKEILSPSQVRLQERILFPLSEKEVFNLNITLGASMSVFQASDSVCIAKYKDWCVICYQKSHGRSLKCKPGDMRRVEDLSVVLRMNSDVKHILKSYCFAVFYNIKKNLSPSVSRFQKELKYENDEEEFKHNYFEDFYYKLQGSQQWDLSHLNHFQINEWRYHNLTIDKEKIN</sequence>
<dbReference type="EMBL" id="HBUF01553014">
    <property type="protein sequence ID" value="CAG6759559.1"/>
    <property type="molecule type" value="Transcribed_RNA"/>
</dbReference>
<evidence type="ECO:0000256" key="2">
    <source>
        <dbReference type="ARBA" id="ARBA00007558"/>
    </source>
</evidence>